<feature type="transmembrane region" description="Helical" evidence="1">
    <location>
        <begin position="376"/>
        <end position="395"/>
    </location>
</feature>
<keyword evidence="1" id="KW-0472">Membrane</keyword>
<name>A0AA38HUH6_9CUCU</name>
<keyword evidence="1" id="KW-0812">Transmembrane</keyword>
<evidence type="ECO:0000313" key="4">
    <source>
        <dbReference type="EMBL" id="KAJ3644143.1"/>
    </source>
</evidence>
<evidence type="ECO:0000256" key="1">
    <source>
        <dbReference type="SAM" id="Phobius"/>
    </source>
</evidence>
<dbReference type="Proteomes" id="UP001168821">
    <property type="component" value="Unassembled WGS sequence"/>
</dbReference>
<feature type="transmembrane region" description="Helical" evidence="1">
    <location>
        <begin position="224"/>
        <end position="245"/>
    </location>
</feature>
<feature type="transmembrane region" description="Helical" evidence="1">
    <location>
        <begin position="449"/>
        <end position="466"/>
    </location>
</feature>
<evidence type="ECO:0000256" key="2">
    <source>
        <dbReference type="SAM" id="SignalP"/>
    </source>
</evidence>
<comment type="caution">
    <text evidence="4">The sequence shown here is derived from an EMBL/GenBank/DDBJ whole genome shotgun (WGS) entry which is preliminary data.</text>
</comment>
<sequence>MCNRLIYLFLFGNLLGVNTGILFPTDNFNFTNIFKTSQLCQNQFKVTDAKTLFQMFDASAKSVDGLLYLNMFHLGNFDECYDIAKATTAGLVYGKYCLGTMTLPSKPSLNTVENAKSSNLKKLHIGVCVPNGCTTQDTELLTGKSLIHFSDDFCYSQDKAPKLDSGAIIALIILGVFAGIVIVSSVCELMQIRKGKFTQGYIFAFSAVSNGSKLLSSTSNPDQLLCLNGIKAISMMWVILGHVYLSSTQGTMGNVVDIRKWQENIYNMIIVDGTVSVDSFFTITGLVTVYTFLKIAGNEMKFNIFLYYFHRYIRLTPSLAIMVLIHTTLLPYLGNGPLWNTIYDGFIRSCKTYWWSALLYVQNYFHDEDTCVPQSWYLSVDFQLYLLSPIILLSLHRWPKFCLTILTLLVALSCAIPFGIGYVYGIPAFITDVEIKPHEMMWLYYKQTYARFGPYVVGMIAGYFIYRRKHSQVVLVLHPAWMISIWLICLAGLLGCLYAPYYASLNYSRLSHSLLLAFLRNGWALCLSGVIYMCVAGYGGMLFFKGSKQKQIILFYCVN</sequence>
<keyword evidence="2" id="KW-0732">Signal</keyword>
<organism evidence="4 5">
    <name type="scientific">Zophobas morio</name>
    <dbReference type="NCBI Taxonomy" id="2755281"/>
    <lineage>
        <taxon>Eukaryota</taxon>
        <taxon>Metazoa</taxon>
        <taxon>Ecdysozoa</taxon>
        <taxon>Arthropoda</taxon>
        <taxon>Hexapoda</taxon>
        <taxon>Insecta</taxon>
        <taxon>Pterygota</taxon>
        <taxon>Neoptera</taxon>
        <taxon>Endopterygota</taxon>
        <taxon>Coleoptera</taxon>
        <taxon>Polyphaga</taxon>
        <taxon>Cucujiformia</taxon>
        <taxon>Tenebrionidae</taxon>
        <taxon>Zophobas</taxon>
    </lineage>
</organism>
<dbReference type="Pfam" id="PF01757">
    <property type="entry name" value="Acyl_transf_3"/>
    <property type="match status" value="1"/>
</dbReference>
<dbReference type="InterPro" id="IPR002656">
    <property type="entry name" value="Acyl_transf_3_dom"/>
</dbReference>
<feature type="chain" id="PRO_5041406959" description="Nose resistant-to-fluoxetine protein N-terminal domain-containing protein" evidence="2">
    <location>
        <begin position="21"/>
        <end position="559"/>
    </location>
</feature>
<gene>
    <name evidence="4" type="ORF">Zmor_026815</name>
</gene>
<proteinExistence type="predicted"/>
<protein>
    <recommendedName>
        <fullName evidence="3">Nose resistant-to-fluoxetine protein N-terminal domain-containing protein</fullName>
    </recommendedName>
</protein>
<feature type="transmembrane region" description="Helical" evidence="1">
    <location>
        <begin position="265"/>
        <end position="292"/>
    </location>
</feature>
<dbReference type="InterPro" id="IPR006621">
    <property type="entry name" value="Nose-resist-to-fluoxetine_N"/>
</dbReference>
<evidence type="ECO:0000313" key="5">
    <source>
        <dbReference type="Proteomes" id="UP001168821"/>
    </source>
</evidence>
<accession>A0AA38HUH6</accession>
<feature type="transmembrane region" description="Helical" evidence="1">
    <location>
        <begin position="522"/>
        <end position="544"/>
    </location>
</feature>
<feature type="signal peptide" evidence="2">
    <location>
        <begin position="1"/>
        <end position="20"/>
    </location>
</feature>
<dbReference type="PANTHER" id="PTHR11161:SF0">
    <property type="entry name" value="O-ACYLTRANSFERASE LIKE PROTEIN"/>
    <property type="match status" value="1"/>
</dbReference>
<feature type="transmembrane region" description="Helical" evidence="1">
    <location>
        <begin position="166"/>
        <end position="187"/>
    </location>
</feature>
<dbReference type="GO" id="GO:0016747">
    <property type="term" value="F:acyltransferase activity, transferring groups other than amino-acyl groups"/>
    <property type="evidence" value="ECO:0007669"/>
    <property type="project" value="InterPro"/>
</dbReference>
<dbReference type="PANTHER" id="PTHR11161">
    <property type="entry name" value="O-ACYLTRANSFERASE"/>
    <property type="match status" value="1"/>
</dbReference>
<dbReference type="AlphaFoldDB" id="A0AA38HUH6"/>
<dbReference type="EMBL" id="JALNTZ010000008">
    <property type="protein sequence ID" value="KAJ3644143.1"/>
    <property type="molecule type" value="Genomic_DNA"/>
</dbReference>
<dbReference type="SMART" id="SM00703">
    <property type="entry name" value="NRF"/>
    <property type="match status" value="1"/>
</dbReference>
<dbReference type="InterPro" id="IPR052728">
    <property type="entry name" value="O2_lipid_transport_reg"/>
</dbReference>
<keyword evidence="5" id="KW-1185">Reference proteome</keyword>
<feature type="domain" description="Nose resistant-to-fluoxetine protein N-terminal" evidence="3">
    <location>
        <begin position="37"/>
        <end position="162"/>
    </location>
</feature>
<evidence type="ECO:0000259" key="3">
    <source>
        <dbReference type="SMART" id="SM00703"/>
    </source>
</evidence>
<feature type="transmembrane region" description="Helical" evidence="1">
    <location>
        <begin position="312"/>
        <end position="333"/>
    </location>
</feature>
<dbReference type="Pfam" id="PF20146">
    <property type="entry name" value="NRF"/>
    <property type="match status" value="1"/>
</dbReference>
<keyword evidence="1" id="KW-1133">Transmembrane helix</keyword>
<reference evidence="4" key="1">
    <citation type="journal article" date="2023" name="G3 (Bethesda)">
        <title>Whole genome assemblies of Zophobas morio and Tenebrio molitor.</title>
        <authorList>
            <person name="Kaur S."/>
            <person name="Stinson S.A."/>
            <person name="diCenzo G.C."/>
        </authorList>
    </citation>
    <scope>NUCLEOTIDE SEQUENCE</scope>
    <source>
        <strain evidence="4">QUZm001</strain>
    </source>
</reference>
<feature type="transmembrane region" description="Helical" evidence="1">
    <location>
        <begin position="473"/>
        <end position="502"/>
    </location>
</feature>
<feature type="transmembrane region" description="Helical" evidence="1">
    <location>
        <begin position="402"/>
        <end position="429"/>
    </location>
</feature>